<dbReference type="CDD" id="cd06848">
    <property type="entry name" value="GCS_H"/>
    <property type="match status" value="1"/>
</dbReference>
<evidence type="ECO:0000313" key="3">
    <source>
        <dbReference type="EMBL" id="PNN29944.1"/>
    </source>
</evidence>
<comment type="caution">
    <text evidence="3">The sequence shown here is derived from an EMBL/GenBank/DDBJ whole genome shotgun (WGS) entry which is preliminary data.</text>
</comment>
<proteinExistence type="predicted"/>
<dbReference type="Proteomes" id="UP001269271">
    <property type="component" value="Unassembled WGS sequence"/>
</dbReference>
<dbReference type="InterPro" id="IPR033753">
    <property type="entry name" value="GCV_H/Fam206"/>
</dbReference>
<evidence type="ECO:0000313" key="4">
    <source>
        <dbReference type="EMBL" id="PPJ73938.1"/>
    </source>
</evidence>
<dbReference type="InterPro" id="IPR002930">
    <property type="entry name" value="GCV_H"/>
</dbReference>
<dbReference type="GO" id="GO:0005829">
    <property type="term" value="C:cytosol"/>
    <property type="evidence" value="ECO:0007669"/>
    <property type="project" value="TreeGrafter"/>
</dbReference>
<dbReference type="EMBL" id="PGWX01000336">
    <property type="protein sequence ID" value="PPJ73938.1"/>
    <property type="molecule type" value="Genomic_DNA"/>
</dbReference>
<dbReference type="KEGG" id="shh:ShL2_00183"/>
<dbReference type="GO" id="GO:0019464">
    <property type="term" value="P:glycine decarboxylation via glycine cleavage system"/>
    <property type="evidence" value="ECO:0007669"/>
    <property type="project" value="InterPro"/>
</dbReference>
<name>A0A2A1K9S4_STAHA</name>
<dbReference type="GeneID" id="93779692"/>
<dbReference type="GO" id="GO:0009249">
    <property type="term" value="P:protein lipoylation"/>
    <property type="evidence" value="ECO:0007669"/>
    <property type="project" value="TreeGrafter"/>
</dbReference>
<dbReference type="InterPro" id="IPR011053">
    <property type="entry name" value="Single_hybrid_motif"/>
</dbReference>
<sequence>MAKLANYLYVEKVGNQYIYRMTPELQDDVGTVGYVEFMGPDDVNVNDEIVSIEASKTVLDVQSPLAGKIVERNTKAEDEPAILNSEKPEENWLVKLENVDEAAYDALPDPDED</sequence>
<protein>
    <submittedName>
        <fullName evidence="3">Glycine cleavage system protein H</fullName>
    </submittedName>
</protein>
<dbReference type="AlphaFoldDB" id="A0A2A1K9S4"/>
<dbReference type="Pfam" id="PF01597">
    <property type="entry name" value="GCV_H"/>
    <property type="match status" value="1"/>
</dbReference>
<dbReference type="OMA" id="ITFATFP"/>
<dbReference type="EMBL" id="JAVSOO010000004">
    <property type="protein sequence ID" value="MDT4285869.1"/>
    <property type="molecule type" value="Genomic_DNA"/>
</dbReference>
<accession>A0A2A1K9S4</accession>
<dbReference type="EMBL" id="LORN02000006">
    <property type="protein sequence ID" value="PNN29944.1"/>
    <property type="molecule type" value="Genomic_DNA"/>
</dbReference>
<dbReference type="PANTHER" id="PTHR11715">
    <property type="entry name" value="GLYCINE CLEAVAGE SYSTEM H PROTEIN"/>
    <property type="match status" value="1"/>
</dbReference>
<dbReference type="STRING" id="1283.ShL2_00183"/>
<reference evidence="2 7" key="3">
    <citation type="submission" date="2023-08" db="EMBL/GenBank/DDBJ databases">
        <title>Genomic surveillance of Staphylococcus haemolyticus neonatal outbreak in southern France.</title>
        <authorList>
            <person name="Magnan C."/>
            <person name="Morsli M."/>
            <person name="Thiery B."/>
            <person name="Salipante F."/>
            <person name="Attar J."/>
            <person name="Massimo D.M."/>
            <person name="Ory J."/>
            <person name="Pantel A."/>
            <person name="Lavigne J.-P."/>
        </authorList>
    </citation>
    <scope>NUCLEOTIDE SEQUENCE [LARGE SCALE GENOMIC DNA]</scope>
    <source>
        <strain evidence="2 7">NSH026</strain>
    </source>
</reference>
<reference evidence="3 5" key="2">
    <citation type="submission" date="2017-12" db="EMBL/GenBank/DDBJ databases">
        <title>FDA dAtabase for Regulatory Grade micrObial Sequences (FDA-ARGOS): Supporting development and validation of Infectious Disease Dx tests.</title>
        <authorList>
            <person name="Hoffmann M."/>
            <person name="Allard M."/>
            <person name="Evans P."/>
            <person name="Brown E."/>
            <person name="Tallon L."/>
            <person name="Sadzewicz L."/>
            <person name="Sengamalay N."/>
            <person name="Ott S."/>
            <person name="Godinez A."/>
            <person name="Nagaraj S."/>
            <person name="Vavikolanu K."/>
            <person name="Aluvathingal J."/>
            <person name="Nadendla S."/>
            <person name="Sichtig H."/>
        </authorList>
    </citation>
    <scope>NUCLEOTIDE SEQUENCE [LARGE SCALE GENOMIC DNA]</scope>
    <source>
        <strain evidence="3 5">FDAARGOS_148</strain>
    </source>
</reference>
<dbReference type="Proteomes" id="UP000053523">
    <property type="component" value="Unassembled WGS sequence"/>
</dbReference>
<evidence type="ECO:0000313" key="7">
    <source>
        <dbReference type="Proteomes" id="UP001269271"/>
    </source>
</evidence>
<dbReference type="SUPFAM" id="SSF51230">
    <property type="entry name" value="Single hybrid motif"/>
    <property type="match status" value="1"/>
</dbReference>
<gene>
    <name evidence="3" type="ORF">AL503_001250</name>
    <name evidence="4" type="ORF">CV019_08600</name>
    <name evidence="2" type="ORF">RO950_02380</name>
</gene>
<dbReference type="Proteomes" id="UP000238153">
    <property type="component" value="Unassembled WGS sequence"/>
</dbReference>
<keyword evidence="1" id="KW-0450">Lipoyl</keyword>
<dbReference type="RefSeq" id="WP_011274595.1">
    <property type="nucleotide sequence ID" value="NZ_BKAY01000005.1"/>
</dbReference>
<dbReference type="PANTHER" id="PTHR11715:SF3">
    <property type="entry name" value="GLYCINE CLEAVAGE SYSTEM H PROTEIN-RELATED"/>
    <property type="match status" value="1"/>
</dbReference>
<organism evidence="3 5">
    <name type="scientific">Staphylococcus haemolyticus</name>
    <dbReference type="NCBI Taxonomy" id="1283"/>
    <lineage>
        <taxon>Bacteria</taxon>
        <taxon>Bacillati</taxon>
        <taxon>Bacillota</taxon>
        <taxon>Bacilli</taxon>
        <taxon>Bacillales</taxon>
        <taxon>Staphylococcaceae</taxon>
        <taxon>Staphylococcus</taxon>
    </lineage>
</organism>
<keyword evidence="7" id="KW-1185">Reference proteome</keyword>
<evidence type="ECO:0000313" key="6">
    <source>
        <dbReference type="Proteomes" id="UP000238153"/>
    </source>
</evidence>
<reference evidence="4 6" key="1">
    <citation type="submission" date="2017-11" db="EMBL/GenBank/DDBJ databases">
        <authorList>
            <person name="Founou R.C."/>
            <person name="Founou L."/>
            <person name="Allam M."/>
            <person name="Ismail A."/>
            <person name="Essack S.Y."/>
        </authorList>
    </citation>
    <scope>NUCLEOTIDE SEQUENCE [LARGE SCALE GENOMIC DNA]</scope>
    <source>
        <strain evidence="4 6">G811N2B1</strain>
    </source>
</reference>
<evidence type="ECO:0000313" key="2">
    <source>
        <dbReference type="EMBL" id="MDT4285869.1"/>
    </source>
</evidence>
<dbReference type="GO" id="GO:0005960">
    <property type="term" value="C:glycine cleavage complex"/>
    <property type="evidence" value="ECO:0007669"/>
    <property type="project" value="InterPro"/>
</dbReference>
<evidence type="ECO:0000313" key="5">
    <source>
        <dbReference type="Proteomes" id="UP000053523"/>
    </source>
</evidence>
<evidence type="ECO:0000256" key="1">
    <source>
        <dbReference type="ARBA" id="ARBA00022823"/>
    </source>
</evidence>
<dbReference type="Gene3D" id="2.40.50.100">
    <property type="match status" value="1"/>
</dbReference>